<comment type="subunit">
    <text evidence="3">Binds to multiple calmodulin (CaM) in the presence of Ca(2+) and CaM-like proteins.</text>
</comment>
<proteinExistence type="inferred from homology"/>
<accession>A0A4P1QTX7</accession>
<evidence type="ECO:0000256" key="2">
    <source>
        <dbReference type="ARBA" id="ARBA00024341"/>
    </source>
</evidence>
<feature type="compositionally biased region" description="Polar residues" evidence="4">
    <location>
        <begin position="247"/>
        <end position="308"/>
    </location>
</feature>
<dbReference type="InterPro" id="IPR000048">
    <property type="entry name" value="IQ_motif_EF-hand-BS"/>
</dbReference>
<dbReference type="PANTHER" id="PTHR32295:SF11">
    <property type="entry name" value="PROTEIN IQ-DOMAIN 22"/>
    <property type="match status" value="1"/>
</dbReference>
<keyword evidence="7" id="KW-1185">Reference proteome</keyword>
<dbReference type="EMBL" id="CM007377">
    <property type="protein sequence ID" value="OIV94894.1"/>
    <property type="molecule type" value="Genomic_DNA"/>
</dbReference>
<dbReference type="Pfam" id="PF13178">
    <property type="entry name" value="DUF4005"/>
    <property type="match status" value="1"/>
</dbReference>
<feature type="compositionally biased region" description="Polar residues" evidence="4">
    <location>
        <begin position="168"/>
        <end position="183"/>
    </location>
</feature>
<feature type="region of interest" description="Disordered" evidence="4">
    <location>
        <begin position="161"/>
        <end position="190"/>
    </location>
</feature>
<feature type="compositionally biased region" description="Low complexity" evidence="4">
    <location>
        <begin position="234"/>
        <end position="246"/>
    </location>
</feature>
<dbReference type="CDD" id="cd23767">
    <property type="entry name" value="IQCD"/>
    <property type="match status" value="1"/>
</dbReference>
<feature type="region of interest" description="Disordered" evidence="4">
    <location>
        <begin position="232"/>
        <end position="326"/>
    </location>
</feature>
<dbReference type="Pfam" id="PF00612">
    <property type="entry name" value="IQ"/>
    <property type="match status" value="1"/>
</dbReference>
<feature type="domain" description="DUF4005" evidence="5">
    <location>
        <begin position="253"/>
        <end position="315"/>
    </location>
</feature>
<reference evidence="6 7" key="1">
    <citation type="journal article" date="2017" name="Plant Biotechnol. J.">
        <title>A comprehensive draft genome sequence for lupin (Lupinus angustifolius), an emerging health food: insights into plant-microbe interactions and legume evolution.</title>
        <authorList>
            <person name="Hane J.K."/>
            <person name="Ming Y."/>
            <person name="Kamphuis L.G."/>
            <person name="Nelson M.N."/>
            <person name="Garg G."/>
            <person name="Atkins C.A."/>
            <person name="Bayer P.E."/>
            <person name="Bravo A."/>
            <person name="Bringans S."/>
            <person name="Cannon S."/>
            <person name="Edwards D."/>
            <person name="Foley R."/>
            <person name="Gao L.L."/>
            <person name="Harrison M.J."/>
            <person name="Huang W."/>
            <person name="Hurgobin B."/>
            <person name="Li S."/>
            <person name="Liu C.W."/>
            <person name="McGrath A."/>
            <person name="Morahan G."/>
            <person name="Murray J."/>
            <person name="Weller J."/>
            <person name="Jian J."/>
            <person name="Singh K.B."/>
        </authorList>
    </citation>
    <scope>NUCLEOTIDE SEQUENCE [LARGE SCALE GENOMIC DNA]</scope>
    <source>
        <strain evidence="7">cv. Tanjil</strain>
        <tissue evidence="6">Whole plant</tissue>
    </source>
</reference>
<keyword evidence="1" id="KW-0112">Calmodulin-binding</keyword>
<organism evidence="6 7">
    <name type="scientific">Lupinus angustifolius</name>
    <name type="common">Narrow-leaved blue lupine</name>
    <dbReference type="NCBI Taxonomy" id="3871"/>
    <lineage>
        <taxon>Eukaryota</taxon>
        <taxon>Viridiplantae</taxon>
        <taxon>Streptophyta</taxon>
        <taxon>Embryophyta</taxon>
        <taxon>Tracheophyta</taxon>
        <taxon>Spermatophyta</taxon>
        <taxon>Magnoliopsida</taxon>
        <taxon>eudicotyledons</taxon>
        <taxon>Gunneridae</taxon>
        <taxon>Pentapetalae</taxon>
        <taxon>rosids</taxon>
        <taxon>fabids</taxon>
        <taxon>Fabales</taxon>
        <taxon>Fabaceae</taxon>
        <taxon>Papilionoideae</taxon>
        <taxon>50 kb inversion clade</taxon>
        <taxon>genistoids sensu lato</taxon>
        <taxon>core genistoids</taxon>
        <taxon>Genisteae</taxon>
        <taxon>Lupinus</taxon>
    </lineage>
</organism>
<evidence type="ECO:0000256" key="3">
    <source>
        <dbReference type="ARBA" id="ARBA00024378"/>
    </source>
</evidence>
<evidence type="ECO:0000256" key="4">
    <source>
        <dbReference type="SAM" id="MobiDB-lite"/>
    </source>
</evidence>
<comment type="similarity">
    <text evidence="2">Belongs to the IQD family.</text>
</comment>
<dbReference type="AlphaFoldDB" id="A0A4P1QTX7"/>
<name>A0A4P1QTX7_LUPAN</name>
<protein>
    <recommendedName>
        <fullName evidence="5">DUF4005 domain-containing protein</fullName>
    </recommendedName>
</protein>
<dbReference type="Proteomes" id="UP000188354">
    <property type="component" value="Chromosome LG17"/>
</dbReference>
<dbReference type="PROSITE" id="PS50096">
    <property type="entry name" value="IQ"/>
    <property type="match status" value="1"/>
</dbReference>
<dbReference type="PANTHER" id="PTHR32295">
    <property type="entry name" value="IQ-DOMAIN 5-RELATED"/>
    <property type="match status" value="1"/>
</dbReference>
<feature type="compositionally biased region" description="Polar residues" evidence="4">
    <location>
        <begin position="316"/>
        <end position="326"/>
    </location>
</feature>
<sequence length="326" mass="36520">MGNASKWFCGLVCLTKHDASDSHNSSFPIKSPNQKWRWSFLKSYEDNPQQWAAIKIQAAFRACLARRALRALKGLVMLQALVRAEIDRKRTAEFLQRMHPFSGAQARARAARACAAQAQFSQASWTAKPSSTSHIHGPATPDKFESPIRFVSMKFDHPSLVLKRNGSKSDNGVDEQSLNQPRSCSMDDERSVKTCEIYPRKPHITSQHRNLFYSTSQPLVLDHYSQSLTTTKDSTSYQSCQSPSSCKVQSYSPQNISTSSKEGGSKRSPFTPTMSDGTRTYISGNSDNPSYMGYTQSSKAKVRSNSAPKQRPYYERSSSSNRHTLH</sequence>
<evidence type="ECO:0000256" key="1">
    <source>
        <dbReference type="ARBA" id="ARBA00022860"/>
    </source>
</evidence>
<dbReference type="GO" id="GO:0005516">
    <property type="term" value="F:calmodulin binding"/>
    <property type="evidence" value="ECO:0007669"/>
    <property type="project" value="UniProtKB-KW"/>
</dbReference>
<evidence type="ECO:0000313" key="7">
    <source>
        <dbReference type="Proteomes" id="UP000188354"/>
    </source>
</evidence>
<evidence type="ECO:0000313" key="6">
    <source>
        <dbReference type="EMBL" id="OIV94894.1"/>
    </source>
</evidence>
<dbReference type="InterPro" id="IPR025064">
    <property type="entry name" value="DUF4005"/>
</dbReference>
<dbReference type="STRING" id="3871.A0A4P1QTX7"/>
<evidence type="ECO:0000259" key="5">
    <source>
        <dbReference type="Pfam" id="PF13178"/>
    </source>
</evidence>
<dbReference type="Gramene" id="OIV94894">
    <property type="protein sequence ID" value="OIV94894"/>
    <property type="gene ID" value="TanjilG_22091"/>
</dbReference>
<gene>
    <name evidence="6" type="ORF">TanjilG_22091</name>
</gene>